<organism evidence="2 3">
    <name type="scientific">Elysia marginata</name>
    <dbReference type="NCBI Taxonomy" id="1093978"/>
    <lineage>
        <taxon>Eukaryota</taxon>
        <taxon>Metazoa</taxon>
        <taxon>Spiralia</taxon>
        <taxon>Lophotrochozoa</taxon>
        <taxon>Mollusca</taxon>
        <taxon>Gastropoda</taxon>
        <taxon>Heterobranchia</taxon>
        <taxon>Euthyneura</taxon>
        <taxon>Panpulmonata</taxon>
        <taxon>Sacoglossa</taxon>
        <taxon>Placobranchoidea</taxon>
        <taxon>Plakobranchidae</taxon>
        <taxon>Elysia</taxon>
    </lineage>
</organism>
<dbReference type="Proteomes" id="UP000762676">
    <property type="component" value="Unassembled WGS sequence"/>
</dbReference>
<accession>A0AAV4FJZ6</accession>
<evidence type="ECO:0000256" key="1">
    <source>
        <dbReference type="SAM" id="MobiDB-lite"/>
    </source>
</evidence>
<proteinExistence type="predicted"/>
<gene>
    <name evidence="2" type="ORF">ElyMa_002119000</name>
</gene>
<protein>
    <submittedName>
        <fullName evidence="2">Uncharacterized protein</fullName>
    </submittedName>
</protein>
<evidence type="ECO:0000313" key="3">
    <source>
        <dbReference type="Proteomes" id="UP000762676"/>
    </source>
</evidence>
<dbReference type="AlphaFoldDB" id="A0AAV4FJZ6"/>
<evidence type="ECO:0000313" key="2">
    <source>
        <dbReference type="EMBL" id="GFR72681.1"/>
    </source>
</evidence>
<sequence length="65" mass="7140">IGDADDGYDDDDDDDDDDDNDDGDSSIGKNGLYFSLSQLRFVMSEPHGTLPFSYFDKNLNDVAGL</sequence>
<reference evidence="2 3" key="1">
    <citation type="journal article" date="2021" name="Elife">
        <title>Chloroplast acquisition without the gene transfer in kleptoplastic sea slugs, Plakobranchus ocellatus.</title>
        <authorList>
            <person name="Maeda T."/>
            <person name="Takahashi S."/>
            <person name="Yoshida T."/>
            <person name="Shimamura S."/>
            <person name="Takaki Y."/>
            <person name="Nagai Y."/>
            <person name="Toyoda A."/>
            <person name="Suzuki Y."/>
            <person name="Arimoto A."/>
            <person name="Ishii H."/>
            <person name="Satoh N."/>
            <person name="Nishiyama T."/>
            <person name="Hasebe M."/>
            <person name="Maruyama T."/>
            <person name="Minagawa J."/>
            <person name="Obokata J."/>
            <person name="Shigenobu S."/>
        </authorList>
    </citation>
    <scope>NUCLEOTIDE SEQUENCE [LARGE SCALE GENOMIC DNA]</scope>
</reference>
<comment type="caution">
    <text evidence="2">The sequence shown here is derived from an EMBL/GenBank/DDBJ whole genome shotgun (WGS) entry which is preliminary data.</text>
</comment>
<keyword evidence="3" id="KW-1185">Reference proteome</keyword>
<feature type="non-terminal residue" evidence="2">
    <location>
        <position position="1"/>
    </location>
</feature>
<feature type="region of interest" description="Disordered" evidence="1">
    <location>
        <begin position="1"/>
        <end position="30"/>
    </location>
</feature>
<feature type="compositionally biased region" description="Acidic residues" evidence="1">
    <location>
        <begin position="1"/>
        <end position="24"/>
    </location>
</feature>
<dbReference type="EMBL" id="BMAT01004401">
    <property type="protein sequence ID" value="GFR72681.1"/>
    <property type="molecule type" value="Genomic_DNA"/>
</dbReference>
<name>A0AAV4FJZ6_9GAST</name>